<dbReference type="GO" id="GO:0006950">
    <property type="term" value="P:response to stress"/>
    <property type="evidence" value="ECO:0007669"/>
    <property type="project" value="UniProtKB-ARBA"/>
</dbReference>
<dbReference type="OrthoDB" id="20772at2759"/>
<feature type="domain" description="SprT-like" evidence="2">
    <location>
        <begin position="187"/>
        <end position="342"/>
    </location>
</feature>
<feature type="region of interest" description="Disordered" evidence="1">
    <location>
        <begin position="394"/>
        <end position="432"/>
    </location>
</feature>
<dbReference type="PANTHER" id="PTHR23099">
    <property type="entry name" value="TRANSCRIPTIONAL REGULATOR"/>
    <property type="match status" value="1"/>
</dbReference>
<name>A0A9W7ET37_9STRA</name>
<sequence>MSTAAVNTAVYNKFLAKARLYRPLWLQLATARASSNSISPPAAVAPLPEMTFCIATCACCPPSSSNNKIDNINNSDSGRRFSTSSFGSSSEYGNDVSKITESSDESWLQHSPGFQHKRMEISINDSTSTAGKPVMGLDSGKVFVDNNRMVTAANASASSDSGKDALAWLNASPVLRVPDKISAKNRDSLVQSLKSDYLHRVFDNKINPKITWSNRLQTTAGLTRLKKMGAKRTSSIELSVKVLTDVVRLKSTLLHELCHVAQWEIDNNKSPAHGKVFEKWRDRCHEVCRDVVVSKTHGYEIEYKYKYKCQSSFCGRVFGRQSKSIDVLKKVCGDCKGKLVLVEKDGVTPKKAKKLTEYQKFVKKESAKVRNEMEKKMQRGQKIDGKEVMREVGKRWKGEKERRKAEGTDDRDYDFSGSESEPENDENDESYILGNQSFVIIDEDCDDDVEVDADAADVELFKALSI</sequence>
<proteinExistence type="predicted"/>
<gene>
    <name evidence="3" type="ORF">TrST_g3658</name>
</gene>
<accession>A0A9W7ET37</accession>
<dbReference type="AlphaFoldDB" id="A0A9W7ET37"/>
<protein>
    <recommendedName>
        <fullName evidence="2">SprT-like domain-containing protein</fullName>
    </recommendedName>
</protein>
<reference evidence="4" key="1">
    <citation type="journal article" date="2023" name="Commun. Biol.">
        <title>Genome analysis of Parmales, the sister group of diatoms, reveals the evolutionary specialization of diatoms from phago-mixotrophs to photoautotrophs.</title>
        <authorList>
            <person name="Ban H."/>
            <person name="Sato S."/>
            <person name="Yoshikawa S."/>
            <person name="Yamada K."/>
            <person name="Nakamura Y."/>
            <person name="Ichinomiya M."/>
            <person name="Sato N."/>
            <person name="Blanc-Mathieu R."/>
            <person name="Endo H."/>
            <person name="Kuwata A."/>
            <person name="Ogata H."/>
        </authorList>
    </citation>
    <scope>NUCLEOTIDE SEQUENCE [LARGE SCALE GENOMIC DNA]</scope>
    <source>
        <strain evidence="4">NIES 3701</strain>
    </source>
</reference>
<comment type="caution">
    <text evidence="3">The sequence shown here is derived from an EMBL/GenBank/DDBJ whole genome shotgun (WGS) entry which is preliminary data.</text>
</comment>
<keyword evidence="4" id="KW-1185">Reference proteome</keyword>
<dbReference type="InterPro" id="IPR006640">
    <property type="entry name" value="SprT-like_domain"/>
</dbReference>
<evidence type="ECO:0000259" key="2">
    <source>
        <dbReference type="SMART" id="SM00731"/>
    </source>
</evidence>
<evidence type="ECO:0000256" key="1">
    <source>
        <dbReference type="SAM" id="MobiDB-lite"/>
    </source>
</evidence>
<evidence type="ECO:0000313" key="4">
    <source>
        <dbReference type="Proteomes" id="UP001165085"/>
    </source>
</evidence>
<dbReference type="SMART" id="SM00731">
    <property type="entry name" value="SprT"/>
    <property type="match status" value="1"/>
</dbReference>
<organism evidence="3 4">
    <name type="scientific">Triparma strigata</name>
    <dbReference type="NCBI Taxonomy" id="1606541"/>
    <lineage>
        <taxon>Eukaryota</taxon>
        <taxon>Sar</taxon>
        <taxon>Stramenopiles</taxon>
        <taxon>Ochrophyta</taxon>
        <taxon>Bolidophyceae</taxon>
        <taxon>Parmales</taxon>
        <taxon>Triparmaceae</taxon>
        <taxon>Triparma</taxon>
    </lineage>
</organism>
<dbReference type="Pfam" id="PF10263">
    <property type="entry name" value="SprT-like"/>
    <property type="match status" value="1"/>
</dbReference>
<feature type="compositionally biased region" description="Acidic residues" evidence="1">
    <location>
        <begin position="420"/>
        <end position="429"/>
    </location>
</feature>
<dbReference type="PANTHER" id="PTHR23099:SF0">
    <property type="entry name" value="GERM CELL NUCLEAR ACIDIC PROTEIN"/>
    <property type="match status" value="1"/>
</dbReference>
<dbReference type="EMBL" id="BRXY01000348">
    <property type="protein sequence ID" value="GMH88873.1"/>
    <property type="molecule type" value="Genomic_DNA"/>
</dbReference>
<feature type="compositionally biased region" description="Basic and acidic residues" evidence="1">
    <location>
        <begin position="394"/>
        <end position="414"/>
    </location>
</feature>
<evidence type="ECO:0000313" key="3">
    <source>
        <dbReference type="EMBL" id="GMH88873.1"/>
    </source>
</evidence>
<dbReference type="Proteomes" id="UP001165085">
    <property type="component" value="Unassembled WGS sequence"/>
</dbReference>
<dbReference type="GO" id="GO:0005634">
    <property type="term" value="C:nucleus"/>
    <property type="evidence" value="ECO:0007669"/>
    <property type="project" value="TreeGrafter"/>
</dbReference>